<comment type="caution">
    <text evidence="5">The sequence shown here is derived from an EMBL/GenBank/DDBJ whole genome shotgun (WGS) entry which is preliminary data.</text>
</comment>
<dbReference type="InterPro" id="IPR029063">
    <property type="entry name" value="SAM-dependent_MTases_sf"/>
</dbReference>
<dbReference type="SUPFAM" id="SSF53335">
    <property type="entry name" value="S-adenosyl-L-methionine-dependent methyltransferases"/>
    <property type="match status" value="1"/>
</dbReference>
<dbReference type="GO" id="GO:0032259">
    <property type="term" value="P:methylation"/>
    <property type="evidence" value="ECO:0007669"/>
    <property type="project" value="UniProtKB-UniRule"/>
</dbReference>
<keyword evidence="1 4" id="KW-0489">Methyltransferase</keyword>
<protein>
    <submittedName>
        <fullName evidence="5">Uncharacterized protein</fullName>
    </submittedName>
</protein>
<dbReference type="Gene3D" id="3.40.50.150">
    <property type="entry name" value="Vaccinia Virus protein VP39"/>
    <property type="match status" value="1"/>
</dbReference>
<evidence type="ECO:0000256" key="2">
    <source>
        <dbReference type="ARBA" id="ARBA00022679"/>
    </source>
</evidence>
<gene>
    <name evidence="5" type="ORF">HPP92_027036</name>
</gene>
<proteinExistence type="inferred from homology"/>
<dbReference type="InterPro" id="IPR025774">
    <property type="entry name" value="PiNMT-like"/>
</dbReference>
<evidence type="ECO:0000313" key="5">
    <source>
        <dbReference type="EMBL" id="KAG0449929.1"/>
    </source>
</evidence>
<dbReference type="AlphaFoldDB" id="A0A835PBD1"/>
<dbReference type="Proteomes" id="UP000639772">
    <property type="component" value="Unassembled WGS sequence"/>
</dbReference>
<reference evidence="5 6" key="1">
    <citation type="journal article" date="2020" name="Nat. Food">
        <title>A phased Vanilla planifolia genome enables genetic improvement of flavour and production.</title>
        <authorList>
            <person name="Hasing T."/>
            <person name="Tang H."/>
            <person name="Brym M."/>
            <person name="Khazi F."/>
            <person name="Huang T."/>
            <person name="Chambers A.H."/>
        </authorList>
    </citation>
    <scope>NUCLEOTIDE SEQUENCE [LARGE SCALE GENOMIC DNA]</scope>
    <source>
        <tissue evidence="5">Leaf</tissue>
    </source>
</reference>
<keyword evidence="3 4" id="KW-0949">S-adenosyl-L-methionine</keyword>
<evidence type="ECO:0000256" key="4">
    <source>
        <dbReference type="PROSITE-ProRule" id="PRU00914"/>
    </source>
</evidence>
<organism evidence="5 6">
    <name type="scientific">Vanilla planifolia</name>
    <name type="common">Vanilla</name>
    <dbReference type="NCBI Taxonomy" id="51239"/>
    <lineage>
        <taxon>Eukaryota</taxon>
        <taxon>Viridiplantae</taxon>
        <taxon>Streptophyta</taxon>
        <taxon>Embryophyta</taxon>
        <taxon>Tracheophyta</taxon>
        <taxon>Spermatophyta</taxon>
        <taxon>Magnoliopsida</taxon>
        <taxon>Liliopsida</taxon>
        <taxon>Asparagales</taxon>
        <taxon>Orchidaceae</taxon>
        <taxon>Vanilloideae</taxon>
        <taxon>Vanilleae</taxon>
        <taxon>Vanilla</taxon>
    </lineage>
</organism>
<sequence length="108" mass="12543">MPGGTIIIVTWCHRDLSPTEEQLKLSEINLLNNICSAYYLPNWCSARDYVNIAKSLSLEDIKTTDWSENVVPFWRAVIRSIFTWRGIISLFQSVELLPIKRNNKIMIE</sequence>
<dbReference type="OrthoDB" id="8300214at2759"/>
<dbReference type="PROSITE" id="PS51581">
    <property type="entry name" value="SAM_GTMT"/>
    <property type="match status" value="1"/>
</dbReference>
<evidence type="ECO:0000256" key="1">
    <source>
        <dbReference type="ARBA" id="ARBA00022603"/>
    </source>
</evidence>
<comment type="caution">
    <text evidence="4">Lacks conserved residue(s) required for the propagation of feature annotation.</text>
</comment>
<dbReference type="GO" id="GO:0008168">
    <property type="term" value="F:methyltransferase activity"/>
    <property type="evidence" value="ECO:0007669"/>
    <property type="project" value="UniProtKB-KW"/>
</dbReference>
<name>A0A835PBD1_VANPL</name>
<dbReference type="EMBL" id="JADCNM010000153">
    <property type="protein sequence ID" value="KAG0449929.1"/>
    <property type="molecule type" value="Genomic_DNA"/>
</dbReference>
<evidence type="ECO:0000313" key="6">
    <source>
        <dbReference type="Proteomes" id="UP000639772"/>
    </source>
</evidence>
<comment type="similarity">
    <text evidence="4">Belongs to the class I-like SAM-binding methyltransferase superfamily. gTMT family.</text>
</comment>
<accession>A0A835PBD1</accession>
<evidence type="ECO:0000256" key="3">
    <source>
        <dbReference type="ARBA" id="ARBA00022691"/>
    </source>
</evidence>
<keyword evidence="2 4" id="KW-0808">Transferase</keyword>